<keyword evidence="2" id="KW-0812">Transmembrane</keyword>
<feature type="transmembrane region" description="Helical" evidence="2">
    <location>
        <begin position="20"/>
        <end position="38"/>
    </location>
</feature>
<dbReference type="Gene3D" id="1.10.287.70">
    <property type="match status" value="1"/>
</dbReference>
<evidence type="ECO:0000313" key="5">
    <source>
        <dbReference type="Proteomes" id="UP000663792"/>
    </source>
</evidence>
<feature type="transmembrane region" description="Helical" evidence="2">
    <location>
        <begin position="89"/>
        <end position="110"/>
    </location>
</feature>
<keyword evidence="2" id="KW-1133">Transmembrane helix</keyword>
<keyword evidence="5" id="KW-1185">Reference proteome</keyword>
<evidence type="ECO:0000256" key="2">
    <source>
        <dbReference type="SAM" id="Phobius"/>
    </source>
</evidence>
<gene>
    <name evidence="4" type="ORF">JL106_01850</name>
</gene>
<name>A0A938Y8P6_9ACTN</name>
<evidence type="ECO:0000313" key="4">
    <source>
        <dbReference type="EMBL" id="MBM9466022.1"/>
    </source>
</evidence>
<dbReference type="Proteomes" id="UP000663792">
    <property type="component" value="Unassembled WGS sequence"/>
</dbReference>
<dbReference type="RefSeq" id="WP_205258985.1">
    <property type="nucleotide sequence ID" value="NZ_JAERWK010000003.1"/>
</dbReference>
<feature type="transmembrane region" description="Helical" evidence="2">
    <location>
        <begin position="50"/>
        <end position="77"/>
    </location>
</feature>
<comment type="caution">
    <text evidence="4">The sequence shown here is derived from an EMBL/GenBank/DDBJ whole genome shotgun (WGS) entry which is preliminary data.</text>
</comment>
<proteinExistence type="predicted"/>
<dbReference type="AlphaFoldDB" id="A0A938Y8P6"/>
<protein>
    <submittedName>
        <fullName evidence="4">Two pore domain potassium channel family protein</fullName>
    </submittedName>
</protein>
<feature type="domain" description="Potassium channel" evidence="3">
    <location>
        <begin position="61"/>
        <end position="110"/>
    </location>
</feature>
<keyword evidence="4" id="KW-0813">Transport</keyword>
<dbReference type="Pfam" id="PF07885">
    <property type="entry name" value="Ion_trans_2"/>
    <property type="match status" value="1"/>
</dbReference>
<dbReference type="EMBL" id="JAERWK010000003">
    <property type="protein sequence ID" value="MBM9466022.1"/>
    <property type="molecule type" value="Genomic_DNA"/>
</dbReference>
<organism evidence="4 5">
    <name type="scientific">Nakamurella leprariae</name>
    <dbReference type="NCBI Taxonomy" id="2803911"/>
    <lineage>
        <taxon>Bacteria</taxon>
        <taxon>Bacillati</taxon>
        <taxon>Actinomycetota</taxon>
        <taxon>Actinomycetes</taxon>
        <taxon>Nakamurellales</taxon>
        <taxon>Nakamurellaceae</taxon>
        <taxon>Nakamurella</taxon>
    </lineage>
</organism>
<feature type="region of interest" description="Disordered" evidence="1">
    <location>
        <begin position="115"/>
        <end position="140"/>
    </location>
</feature>
<accession>A0A938Y8P6</accession>
<evidence type="ECO:0000259" key="3">
    <source>
        <dbReference type="Pfam" id="PF07885"/>
    </source>
</evidence>
<dbReference type="InterPro" id="IPR013099">
    <property type="entry name" value="K_chnl_dom"/>
</dbReference>
<reference evidence="4" key="1">
    <citation type="submission" date="2021-01" db="EMBL/GenBank/DDBJ databases">
        <title>YIM 132084 draft genome.</title>
        <authorList>
            <person name="An D."/>
        </authorList>
    </citation>
    <scope>NUCLEOTIDE SEQUENCE</scope>
    <source>
        <strain evidence="4">YIM 132084</strain>
    </source>
</reference>
<keyword evidence="4" id="KW-0407">Ion channel</keyword>
<evidence type="ECO:0000256" key="1">
    <source>
        <dbReference type="SAM" id="MobiDB-lite"/>
    </source>
</evidence>
<keyword evidence="2" id="KW-0472">Membrane</keyword>
<dbReference type="GO" id="GO:0034220">
    <property type="term" value="P:monoatomic ion transmembrane transport"/>
    <property type="evidence" value="ECO:0007669"/>
    <property type="project" value="UniProtKB-KW"/>
</dbReference>
<feature type="compositionally biased region" description="Basic and acidic residues" evidence="1">
    <location>
        <begin position="126"/>
        <end position="140"/>
    </location>
</feature>
<sequence length="159" mass="16601">MTGTDGPPPLVPPWQATVGTAVRLLVGIAALLAGYWLVPVRHPRSGDLPWLLPALGIFVVVVGALYFSVTVFATVGFGDMTPESGAIRLLVSVQMLLNLVVLGVVFRVVAGRTGPSSPAGRVPGRSRPDEPSCPHRGTDGCAHRRRRVLILTAAPAAGP</sequence>
<dbReference type="SUPFAM" id="SSF81324">
    <property type="entry name" value="Voltage-gated potassium channels"/>
    <property type="match status" value="1"/>
</dbReference>
<keyword evidence="4" id="KW-0406">Ion transport</keyword>